<dbReference type="PANTHER" id="PTHR14949">
    <property type="entry name" value="EGF-LIKE-DOMAIN, MULTIPLE 7, 8"/>
    <property type="match status" value="1"/>
</dbReference>
<feature type="domain" description="EGF-like" evidence="5">
    <location>
        <begin position="627"/>
        <end position="660"/>
    </location>
</feature>
<evidence type="ECO:0000259" key="5">
    <source>
        <dbReference type="PROSITE" id="PS50026"/>
    </source>
</evidence>
<dbReference type="PROSITE" id="PS00022">
    <property type="entry name" value="EGF_1"/>
    <property type="match status" value="2"/>
</dbReference>
<dbReference type="InterPro" id="IPR013111">
    <property type="entry name" value="EGF_extracell"/>
</dbReference>
<dbReference type="GO" id="GO:0009986">
    <property type="term" value="C:cell surface"/>
    <property type="evidence" value="ECO:0007669"/>
    <property type="project" value="TreeGrafter"/>
</dbReference>
<dbReference type="GO" id="GO:0005102">
    <property type="term" value="F:signaling receptor binding"/>
    <property type="evidence" value="ECO:0007669"/>
    <property type="project" value="TreeGrafter"/>
</dbReference>
<dbReference type="GeneID" id="68096386"/>
<dbReference type="SUPFAM" id="SSF49899">
    <property type="entry name" value="Concanavalin A-like lectins/glucanases"/>
    <property type="match status" value="1"/>
</dbReference>
<evidence type="ECO:0000313" key="7">
    <source>
        <dbReference type="Proteomes" id="UP000816034"/>
    </source>
</evidence>
<feature type="transmembrane region" description="Helical" evidence="4">
    <location>
        <begin position="3411"/>
        <end position="3437"/>
    </location>
</feature>
<evidence type="ECO:0000313" key="6">
    <source>
        <dbReference type="EMBL" id="KAG2394167.1"/>
    </source>
</evidence>
<feature type="disulfide bond" evidence="3">
    <location>
        <begin position="2621"/>
        <end position="2630"/>
    </location>
</feature>
<feature type="domain" description="EGF-like" evidence="5">
    <location>
        <begin position="2592"/>
        <end position="2631"/>
    </location>
</feature>
<sequence>MKESNAYMSSNNLPQCTDTYVDLRASEDGIAGIELISRAAEQHFTGSSHLYIHFKFQVNDPCKPQTLFFCPKFQINVQNNWLFYRYATTAGQIQEKSMSMKIHKNLVYEIIILKSFEGSGIWLIDSISRNVHCFSMLLASNSSLGLSTYGIGNFHSAPNFVLPFEGKIFSRSLITIPNTLNDHQGLFQSFFSSEYEICKFYPLIAGDSISTTTLLFQLITQQRNDHVEVDAHHQLNSVWTCYGLPFNHDHVCNSRGICIAKDTCICNENVSVPLDEQCNYRPSLSNGVESVFRQSVALNSPKVFCEKNMDCINGNYLFDLISPREWLFEDGNRDSDEYICDISSTLINPLCRHSWFVKELALNVGSWTSGFVLSNPIYFKDGHAGIRRLDGFIILKCYYCRIGTGLRFRGSFLFSAHAGSFAVINDRSITRKLVNDFTFRVFFHQKHSDYTNGRQTLFDFGSHPYWKVLLENHYFMIEYFPHNHPLVRVNTFFKILPDIMYQVVIVKSSQEGLKVFSNGDLVFEDPTLKEDWIQTETPYVDVIGKSHNNSNDYFTGELENFEIDDRPLAIIEVKDEFSRNDIVCYGIHHWNISNVCSGRGTCINNDDCSCNSGYMGNNCESRLACNGLLPTDPNVCSANGKCIAIDSCVCNADRTGKFCQYISDSNPITSTFKVVHHSFYFNGTKLMMKRSVRYPLLSSSPPYSTILIIEIDVLYIRESIKAKYFSDEDALISDLIKYSTFDDGMGIVIWIDLSMTNNNLKTPNLYVFQSPLLATPQRFIIPTTRSTPDVPFGGNISAIFYGGDNSFYTITLLTNTTIAIHCIDTNDLRAHWIENWRNDDISLQFIELGKILYDVGNTIRYVVPIINDTMPLLEKLAVISISPTNTTGIPYMNYTTITLPTIATHYDIFGNNMRLYLFVIINRHSEIYTMDFISERWIGPVAIFDDMFLSYEDDCIYSYEVNPLKLISLPTGKSLLFTDDSWMNHTVVDINLPIQLPKTVSSRLDDALNTTKKLVNSVAVETDAKEREKVQLRYHNIYVDGTQLKLVVGVYSFANESSSVLLDTALTRILIPRSIRDEYKTVNRVIQSLVRVTMDDLSGDYFVVVDPRISYDQLLNIYRVALNGDISRYRPHWGNGSEPLEIIHRVIAAKPDCVYLVSIHDEELVSQTSVSVGTDAFIRPSNVSLVIYRMNTSNSEIIEFVYFRPVNYSITLTDLLQATITQFGNFIYIDILSTGITEDVRYISTIYLNSDYELISHAFFNATKLNMAQSYQEKFIKLIRINGDESYLLFISNKGTEIFLIPTGQVEIDLEISFFYIAFYIDERHVFIGWIYRQRHSFILINHHDYLLVVRQNVTDRFVFDQRRIPSNTTQLFIQEHCDAFSNNNTEHLCSNGYSGFNCNTRVISTAQEITACSSLKKSSCTPFYKFELVNGTLLTLYIMSNGTSYVVEIPNFIIPPYMIYERNEHLLAKYVTVSVDGHGFLYVVLGAPISSKRTITIFQIAYMIGKIERIVEIKQITDIENIQIIHGYNGSTWFGVGTELSTDSLVICIVDTVTGYVIRRKIQLHVQLSLIDLERVTFRNDVQISANDNLLTIMVPLVRDILIVNVDKNILITHSLFRPENAFISNNTFVFPSVIDNTIIVLSFDDYFTTFIEISMNYSNPNSSIVKSKKEFFDFIVHTKQVFKVFFNYYFVVIITEHDSLTYDILNGDIQTFTAEDDRISFREFFSYEYDGKCSHNYFGEHCEYYNAHSNNSLISLPNFISDDDGFYLEIMTYYLNDLPYTMKTAENITLLTFNSSTENIVYKRRAILPPHIPQDLAFIFLKQLPNNLSNIVMVHMDPHYEISVVTLIPKDTKFTSNIQLFYTGGFSDLDSWFAIDVIDNVIYVLMIDSRTGITTIYGTWSSMLINSENIMHGTTISKEDSEEIRFVIPYFDEKTNMIRLTIIHFDSHYIEFIEYNVTMVPAKAPYIQMMTAMDGTMLLLMIDVSSTLIYQIEEHDHSIDVMLVHEFYSFTYSIDISIVQDIMNPYIWKVIDVGKDKMITINLSFNNSITLEKLNSTIISVLPKFNILSMTNTSTVVYLDTITESESYIYNITIPLKNYAAATRVNDTITITLKTIAIHFIKDHEIQFKISRELLFIIDDSSQQLRDIEVSYYYLSIDDIRIIVIDRKLLYSISVFLLYHNDSGSFEKRMDLIPIDKPFSSRMKIISCGDLYCFGIDIIELTLEIYRIHIVSGEVYSYISLPLSTNYSHDLIENPAVVKSMDNQSFVMLIPMIDVDTYKQSILQIVGGEYLEPKVEYLYLNTSNDIVFISKVFVVDYENSYLVTIGQNRTVFYRMKYNTNLRSYEVAIVETLEKFTVTQLDLTLIEFFKDNDMHVWYIINYKHNTMLIVNLIVNNETISLIQIPESAINISNWINENIKSNNSDSFAFKIYHVNNSTTNNSNMTSNSTYIITSNNTTSINNVTTPNNETILNNYTTNNNSNPTNNSINVSVSSNSTVIANTTINNNATLSQNNTINFTNNTNVNNSSDLNNLNSTNNSTNIDLSTNSTISPTTNSNITTFYICDMCSNRGLCGLNDSCICNENYYGNNCQISKCFGIFSNETDVCSGNGDCVDTNICDCRPGFSAQKCQIKVFTAEACSGEFIHALSLQAKNNQIYFVSLLWDGKCDKSIILEETPLLPTNILESVVLNYSSSEILDKFVSFFVTDNGTSIFYVDPIIMPPIDNDKLKFTLVQVIENRIKVRMFGCGILENVTNMGKIKLVQNENGNYFGIGVNKQNDTHIKIFSIDFDNDKCKIIANIPANTTDDLISKGTTVFNPETNITKFTFIEQSTDDETKTLSALTLNINNITTNHIPLPSNSSGYLSIIVSNNEDQYMITTSANGTHISSIIPNIDVKDVTFTVLATDPDFTVSENDVLKVEESKTQTSIINTNTQLSITIHKRFLTKVNPLTAVNKLIVNDAITVTQTTETPALSLKVETVSNTIVPITGTTFYLTGNLELIGKQSFFKLTYKNITIDILNIIKDEYGYRRVIVPDLTPTLDRISDIFKQGSIQIGGTLVLSDSSSSDILIPSNIVFTLYIFEIRTITPAKGCVGDTIFIKGTYFPYTNILARITLSHERDNPTTLIEVHAEFINTTFVKLVIPKIEKETDTFLDIRISVDDGKTFTPITLSSSFRYVDNNSTISHSLSSFNISTSLPDTVGTAIITQTSDGILFCPNINVTAICTTNISRPTVRQAITSDEIYHIERVISIDAKLSYVQELTSSNLFEAWLTNTNVSIVGSLGMVNSRKMIALNISTPDHSMGNLKYCLFSSNKKYIMKFVATTSKVTFSLLDVSQGITLCSISYLNVNIMDYNSEYTLSIAQSFSCSDLRATKTFVPPILQLSAVHETCGTECRLTGIRPTHRTGLDSIIIGTSVGGFILILLLVVVVIAVIVIIRKKYVKGKVGHYVYYNGSYEQNKATLQDLFNRINEMNQTDDSSSNNEIDNLKQFNSSSDLIAWTSLKNV</sequence>
<gene>
    <name evidence="6" type="ORF">C9374_003931</name>
</gene>
<dbReference type="Gene3D" id="2.10.25.10">
    <property type="entry name" value="Laminin"/>
    <property type="match status" value="2"/>
</dbReference>
<dbReference type="RefSeq" id="XP_044556061.1">
    <property type="nucleotide sequence ID" value="XM_044693514.1"/>
</dbReference>
<feature type="disulfide bond" evidence="3">
    <location>
        <begin position="650"/>
        <end position="659"/>
    </location>
</feature>
<accession>A0AA88H8W4</accession>
<dbReference type="PROSITE" id="PS01186">
    <property type="entry name" value="EGF_2"/>
    <property type="match status" value="2"/>
</dbReference>
<feature type="disulfide bond" evidence="3">
    <location>
        <begin position="610"/>
        <end position="619"/>
    </location>
</feature>
<keyword evidence="3" id="KW-0245">EGF-like domain</keyword>
<evidence type="ECO:0000256" key="3">
    <source>
        <dbReference type="PROSITE-ProRule" id="PRU00076"/>
    </source>
</evidence>
<dbReference type="Proteomes" id="UP000816034">
    <property type="component" value="Unassembled WGS sequence"/>
</dbReference>
<keyword evidence="4" id="KW-0472">Membrane</keyword>
<evidence type="ECO:0000256" key="2">
    <source>
        <dbReference type="ARBA" id="ARBA00023157"/>
    </source>
</evidence>
<comment type="caution">
    <text evidence="3">Lacks conserved residue(s) required for the propagation of feature annotation.</text>
</comment>
<comment type="caution">
    <text evidence="6">The sequence shown here is derived from an EMBL/GenBank/DDBJ whole genome shotgun (WGS) entry which is preliminary data.</text>
</comment>
<keyword evidence="1" id="KW-0732">Signal</keyword>
<proteinExistence type="predicted"/>
<keyword evidence="4" id="KW-1133">Transmembrane helix</keyword>
<dbReference type="PANTHER" id="PTHR14949:SF54">
    <property type="entry name" value="VWFD DOMAIN-CONTAINING PROTEIN"/>
    <property type="match status" value="1"/>
</dbReference>
<dbReference type="InterPro" id="IPR050969">
    <property type="entry name" value="Dev_Signal_Modulators"/>
</dbReference>
<keyword evidence="4" id="KW-0812">Transmembrane</keyword>
<feature type="domain" description="EGF-like" evidence="5">
    <location>
        <begin position="585"/>
        <end position="620"/>
    </location>
</feature>
<reference evidence="6 7" key="1">
    <citation type="journal article" date="2018" name="BMC Genomics">
        <title>The genome of Naegleria lovaniensis, the basis for a comparative approach to unravel pathogenicity factors of the human pathogenic amoeba N. fowleri.</title>
        <authorList>
            <person name="Liechti N."/>
            <person name="Schurch N."/>
            <person name="Bruggmann R."/>
            <person name="Wittwer M."/>
        </authorList>
    </citation>
    <scope>NUCLEOTIDE SEQUENCE [LARGE SCALE GENOMIC DNA]</scope>
    <source>
        <strain evidence="6 7">ATCC 30569</strain>
    </source>
</reference>
<protein>
    <recommendedName>
        <fullName evidence="5">EGF-like domain-containing protein</fullName>
    </recommendedName>
</protein>
<dbReference type="SMART" id="SM00181">
    <property type="entry name" value="EGF"/>
    <property type="match status" value="4"/>
</dbReference>
<name>A0AA88H8W4_NAELO</name>
<evidence type="ECO:0000256" key="4">
    <source>
        <dbReference type="SAM" id="Phobius"/>
    </source>
</evidence>
<dbReference type="InterPro" id="IPR000742">
    <property type="entry name" value="EGF"/>
</dbReference>
<keyword evidence="2 3" id="KW-1015">Disulfide bond</keyword>
<dbReference type="EMBL" id="PYSW02000001">
    <property type="protein sequence ID" value="KAG2394167.1"/>
    <property type="molecule type" value="Genomic_DNA"/>
</dbReference>
<organism evidence="6 7">
    <name type="scientific">Naegleria lovaniensis</name>
    <name type="common">Amoeba</name>
    <dbReference type="NCBI Taxonomy" id="51637"/>
    <lineage>
        <taxon>Eukaryota</taxon>
        <taxon>Discoba</taxon>
        <taxon>Heterolobosea</taxon>
        <taxon>Tetramitia</taxon>
        <taxon>Eutetramitia</taxon>
        <taxon>Vahlkampfiidae</taxon>
        <taxon>Naegleria</taxon>
    </lineage>
</organism>
<evidence type="ECO:0000256" key="1">
    <source>
        <dbReference type="ARBA" id="ARBA00022729"/>
    </source>
</evidence>
<dbReference type="Pfam" id="PF07974">
    <property type="entry name" value="EGF_2"/>
    <property type="match status" value="1"/>
</dbReference>
<keyword evidence="7" id="KW-1185">Reference proteome</keyword>
<dbReference type="InterPro" id="IPR013320">
    <property type="entry name" value="ConA-like_dom_sf"/>
</dbReference>
<dbReference type="PROSITE" id="PS50026">
    <property type="entry name" value="EGF_3"/>
    <property type="match status" value="3"/>
</dbReference>
<dbReference type="GO" id="GO:0005576">
    <property type="term" value="C:extracellular region"/>
    <property type="evidence" value="ECO:0007669"/>
    <property type="project" value="TreeGrafter"/>
</dbReference>
<dbReference type="CDD" id="cd00054">
    <property type="entry name" value="EGF_CA"/>
    <property type="match status" value="2"/>
</dbReference>